<proteinExistence type="predicted"/>
<evidence type="ECO:0000256" key="1">
    <source>
        <dbReference type="SAM" id="Phobius"/>
    </source>
</evidence>
<dbReference type="EMBL" id="CAJVQA010007686">
    <property type="protein sequence ID" value="CAG8660300.1"/>
    <property type="molecule type" value="Genomic_DNA"/>
</dbReference>
<reference evidence="4" key="1">
    <citation type="submission" date="2021-06" db="EMBL/GenBank/DDBJ databases">
        <authorList>
            <person name="Kallberg Y."/>
            <person name="Tangrot J."/>
            <person name="Rosling A."/>
        </authorList>
    </citation>
    <scope>NUCLEOTIDE SEQUENCE</scope>
    <source>
        <strain evidence="4">FL966</strain>
    </source>
</reference>
<dbReference type="OrthoDB" id="2536450at2759"/>
<feature type="domain" description="DUF7729" evidence="3">
    <location>
        <begin position="27"/>
        <end position="207"/>
    </location>
</feature>
<dbReference type="PROSITE" id="PS51257">
    <property type="entry name" value="PROKAR_LIPOPROTEIN"/>
    <property type="match status" value="1"/>
</dbReference>
<gene>
    <name evidence="4" type="ORF">CPELLU_LOCUS9768</name>
</gene>
<organism evidence="4 5">
    <name type="scientific">Cetraspora pellucida</name>
    <dbReference type="NCBI Taxonomy" id="1433469"/>
    <lineage>
        <taxon>Eukaryota</taxon>
        <taxon>Fungi</taxon>
        <taxon>Fungi incertae sedis</taxon>
        <taxon>Mucoromycota</taxon>
        <taxon>Glomeromycotina</taxon>
        <taxon>Glomeromycetes</taxon>
        <taxon>Diversisporales</taxon>
        <taxon>Gigasporaceae</taxon>
        <taxon>Cetraspora</taxon>
    </lineage>
</organism>
<keyword evidence="1" id="KW-0812">Transmembrane</keyword>
<keyword evidence="5" id="KW-1185">Reference proteome</keyword>
<feature type="signal peptide" evidence="2">
    <location>
        <begin position="1"/>
        <end position="22"/>
    </location>
</feature>
<comment type="caution">
    <text evidence="4">The sequence shown here is derived from an EMBL/GenBank/DDBJ whole genome shotgun (WGS) entry which is preliminary data.</text>
</comment>
<dbReference type="AlphaFoldDB" id="A0A9N9E0N2"/>
<dbReference type="PANTHER" id="PTHR34862">
    <property type="entry name" value="SPARK DOMAIN-CONTAINING PROTEIN"/>
    <property type="match status" value="1"/>
</dbReference>
<accession>A0A9N9E0N2</accession>
<keyword evidence="1" id="KW-1133">Transmembrane helix</keyword>
<feature type="chain" id="PRO_5040137339" evidence="2">
    <location>
        <begin position="23"/>
        <end position="259"/>
    </location>
</feature>
<evidence type="ECO:0000313" key="4">
    <source>
        <dbReference type="EMBL" id="CAG8660300.1"/>
    </source>
</evidence>
<evidence type="ECO:0000256" key="2">
    <source>
        <dbReference type="SAM" id="SignalP"/>
    </source>
</evidence>
<dbReference type="Pfam" id="PF24855">
    <property type="entry name" value="DUF7729"/>
    <property type="match status" value="1"/>
</dbReference>
<protein>
    <submittedName>
        <fullName evidence="4">24408_t:CDS:1</fullName>
    </submittedName>
</protein>
<dbReference type="PANTHER" id="PTHR34862:SF1">
    <property type="entry name" value="SPARK DOMAIN-CONTAINING PROTEIN"/>
    <property type="match status" value="1"/>
</dbReference>
<feature type="transmembrane region" description="Helical" evidence="1">
    <location>
        <begin position="237"/>
        <end position="256"/>
    </location>
</feature>
<dbReference type="Proteomes" id="UP000789759">
    <property type="component" value="Unassembled WGS sequence"/>
</dbReference>
<keyword evidence="2" id="KW-0732">Signal</keyword>
<evidence type="ECO:0000313" key="5">
    <source>
        <dbReference type="Proteomes" id="UP000789759"/>
    </source>
</evidence>
<keyword evidence="1" id="KW-0472">Membrane</keyword>
<name>A0A9N9E0N2_9GLOM</name>
<dbReference type="InterPro" id="IPR056146">
    <property type="entry name" value="DUF7729"/>
</dbReference>
<sequence length="259" mass="27418">MKILQLSSLFVFVFAAFKFVSAQQLPANISAACSNELAKLSSSPELNSCASFIKLSALQNATADPGPILDAYCPAPKCSDSTTSADVAELKSQCAADLMNPEVFAIKEILAFNSPVKDSFCFKNATTSQYCYLDPNSKSIFSFISGLGNTIPTDISCTDCNKAILNTFWNFFNAHNESATELPPTVNLTLFLTSVTTKCGPSFLNGTIPTGVIPSSSTPSPSPTAKSGGVTMHSPPFMLADTIIVASFSILTAYVISLI</sequence>
<evidence type="ECO:0000259" key="3">
    <source>
        <dbReference type="Pfam" id="PF24855"/>
    </source>
</evidence>